<feature type="non-terminal residue" evidence="1">
    <location>
        <position position="1"/>
    </location>
</feature>
<evidence type="ECO:0000313" key="2">
    <source>
        <dbReference type="Proteomes" id="UP000789396"/>
    </source>
</evidence>
<feature type="non-terminal residue" evidence="1">
    <location>
        <position position="53"/>
    </location>
</feature>
<keyword evidence="2" id="KW-1185">Reference proteome</keyword>
<dbReference type="AlphaFoldDB" id="A0A9N9P2X4"/>
<protein>
    <submittedName>
        <fullName evidence="1">5865_t:CDS:1</fullName>
    </submittedName>
</protein>
<gene>
    <name evidence="1" type="ORF">RFULGI_LOCUS17428</name>
</gene>
<dbReference type="OrthoDB" id="1470350at2759"/>
<dbReference type="EMBL" id="CAJVPZ010068357">
    <property type="protein sequence ID" value="CAG8797985.1"/>
    <property type="molecule type" value="Genomic_DNA"/>
</dbReference>
<evidence type="ECO:0000313" key="1">
    <source>
        <dbReference type="EMBL" id="CAG8797985.1"/>
    </source>
</evidence>
<proteinExistence type="predicted"/>
<dbReference type="Proteomes" id="UP000789396">
    <property type="component" value="Unassembled WGS sequence"/>
</dbReference>
<reference evidence="1" key="1">
    <citation type="submission" date="2021-06" db="EMBL/GenBank/DDBJ databases">
        <authorList>
            <person name="Kallberg Y."/>
            <person name="Tangrot J."/>
            <person name="Rosling A."/>
        </authorList>
    </citation>
    <scope>NUCLEOTIDE SEQUENCE</scope>
    <source>
        <strain evidence="1">IN212</strain>
    </source>
</reference>
<accession>A0A9N9P2X4</accession>
<organism evidence="1 2">
    <name type="scientific">Racocetra fulgida</name>
    <dbReference type="NCBI Taxonomy" id="60492"/>
    <lineage>
        <taxon>Eukaryota</taxon>
        <taxon>Fungi</taxon>
        <taxon>Fungi incertae sedis</taxon>
        <taxon>Mucoromycota</taxon>
        <taxon>Glomeromycotina</taxon>
        <taxon>Glomeromycetes</taxon>
        <taxon>Diversisporales</taxon>
        <taxon>Gigasporaceae</taxon>
        <taxon>Racocetra</taxon>
    </lineage>
</organism>
<sequence length="53" mass="6378">FWARQRRLATPVFNRALRPEMVGECTKDFIILLNKWTDIPLDVYLLMQRVTIQ</sequence>
<name>A0A9N9P2X4_9GLOM</name>
<comment type="caution">
    <text evidence="1">The sequence shown here is derived from an EMBL/GenBank/DDBJ whole genome shotgun (WGS) entry which is preliminary data.</text>
</comment>